<dbReference type="EMBL" id="LDAU01000254">
    <property type="protein sequence ID" value="KRW98304.1"/>
    <property type="molecule type" value="Genomic_DNA"/>
</dbReference>
<name>A0A0V0Q7W2_PSEPJ</name>
<accession>A0A0V0Q7W2</accession>
<organism evidence="2 3">
    <name type="scientific">Pseudocohnilembus persalinus</name>
    <name type="common">Ciliate</name>
    <dbReference type="NCBI Taxonomy" id="266149"/>
    <lineage>
        <taxon>Eukaryota</taxon>
        <taxon>Sar</taxon>
        <taxon>Alveolata</taxon>
        <taxon>Ciliophora</taxon>
        <taxon>Intramacronucleata</taxon>
        <taxon>Oligohymenophorea</taxon>
        <taxon>Scuticociliatia</taxon>
        <taxon>Philasterida</taxon>
        <taxon>Pseudocohnilembidae</taxon>
        <taxon>Pseudocohnilembus</taxon>
    </lineage>
</organism>
<dbReference type="InParanoid" id="A0A0V0Q7W2"/>
<dbReference type="Proteomes" id="UP000054937">
    <property type="component" value="Unassembled WGS sequence"/>
</dbReference>
<reference evidence="2 3" key="1">
    <citation type="journal article" date="2015" name="Sci. Rep.">
        <title>Genome of the facultative scuticociliatosis pathogen Pseudocohnilembus persalinus provides insight into its virulence through horizontal gene transfer.</title>
        <authorList>
            <person name="Xiong J."/>
            <person name="Wang G."/>
            <person name="Cheng J."/>
            <person name="Tian M."/>
            <person name="Pan X."/>
            <person name="Warren A."/>
            <person name="Jiang C."/>
            <person name="Yuan D."/>
            <person name="Miao W."/>
        </authorList>
    </citation>
    <scope>NUCLEOTIDE SEQUENCE [LARGE SCALE GENOMIC DNA]</scope>
    <source>
        <strain evidence="2">36N120E</strain>
    </source>
</reference>
<comment type="caution">
    <text evidence="2">The sequence shown here is derived from an EMBL/GenBank/DDBJ whole genome shotgun (WGS) entry which is preliminary data.</text>
</comment>
<protein>
    <submittedName>
        <fullName evidence="2">Uncharacterized protein</fullName>
    </submittedName>
</protein>
<evidence type="ECO:0000313" key="2">
    <source>
        <dbReference type="EMBL" id="KRW98304.1"/>
    </source>
</evidence>
<evidence type="ECO:0000313" key="3">
    <source>
        <dbReference type="Proteomes" id="UP000054937"/>
    </source>
</evidence>
<sequence length="120" mass="14419">MNRNIIQLEQLQYEEEEDGEIFQQNSEENSDNQQQEFDEDEEIRIQEENLEEEEKNLEINDFQNQAEGLLLSEQPIGFKQPLMDYQLQAITWMQYREGALSFEAAKKYNTQKNVVNIKFY</sequence>
<dbReference type="AlphaFoldDB" id="A0A0V0Q7W2"/>
<gene>
    <name evidence="2" type="ORF">PPERSA_02081</name>
</gene>
<evidence type="ECO:0000256" key="1">
    <source>
        <dbReference type="SAM" id="MobiDB-lite"/>
    </source>
</evidence>
<proteinExistence type="predicted"/>
<keyword evidence="3" id="KW-1185">Reference proteome</keyword>
<feature type="region of interest" description="Disordered" evidence="1">
    <location>
        <begin position="14"/>
        <end position="40"/>
    </location>
</feature>
<feature type="compositionally biased region" description="Low complexity" evidence="1">
    <location>
        <begin position="23"/>
        <end position="35"/>
    </location>
</feature>